<dbReference type="STRING" id="395019.BMULJ_02061"/>
<sequence>MTNVSIEAFFLERQKQLTMQVHLYALVDGLLFADAASGSSPRRSHAAAALFDGTPDASLAEAGPWLFDWERASGSVRHSLSTMAGGSTGVSWLISAYPIESLADELRRRLDVRLPDGRTALLRFYDARIMADMVSLMELTQRMQFFVPTFDWLVEVNGKLKGVHPHA</sequence>
<evidence type="ECO:0000313" key="3">
    <source>
        <dbReference type="Proteomes" id="UP000008815"/>
    </source>
</evidence>
<organism evidence="2 3">
    <name type="scientific">Burkholderia multivorans (strain ATCC 17616 / 249)</name>
    <dbReference type="NCBI Taxonomy" id="395019"/>
    <lineage>
        <taxon>Bacteria</taxon>
        <taxon>Pseudomonadati</taxon>
        <taxon>Pseudomonadota</taxon>
        <taxon>Betaproteobacteria</taxon>
        <taxon>Burkholderiales</taxon>
        <taxon>Burkholderiaceae</taxon>
        <taxon>Burkholderia</taxon>
        <taxon>Burkholderia cepacia complex</taxon>
    </lineage>
</organism>
<dbReference type="KEGG" id="bmu:Bmul_1194"/>
<feature type="domain" description="DUF4123" evidence="1">
    <location>
        <begin position="23"/>
        <end position="142"/>
    </location>
</feature>
<reference evidence="2 3" key="1">
    <citation type="submission" date="2007-04" db="EMBL/GenBank/DDBJ databases">
        <title>Complete genome sequence of Burkholderia multivorans ATCC 17616.</title>
        <authorList>
            <person name="Ohtsubo Y."/>
            <person name="Yamashita A."/>
            <person name="Kurokawa K."/>
            <person name="Takami H."/>
            <person name="Yuhara S."/>
            <person name="Nishiyama E."/>
            <person name="Endo R."/>
            <person name="Miyazaki R."/>
            <person name="Ono A."/>
            <person name="Yano K."/>
            <person name="Ito M."/>
            <person name="Sota M."/>
            <person name="Yuji N."/>
            <person name="Hattori M."/>
            <person name="Tsuda M."/>
        </authorList>
    </citation>
    <scope>NUCLEOTIDE SEQUENCE [LARGE SCALE GENOMIC DNA]</scope>
    <source>
        <strain evidence="3">ATCC 17616 / 249</strain>
    </source>
</reference>
<dbReference type="AlphaFoldDB" id="A0A0H3KFU5"/>
<dbReference type="HOGENOM" id="CLU_117228_1_0_4"/>
<dbReference type="KEGG" id="bmj:BMULJ_02061"/>
<dbReference type="Pfam" id="PF13503">
    <property type="entry name" value="DUF4123"/>
    <property type="match status" value="1"/>
</dbReference>
<dbReference type="InterPro" id="IPR025391">
    <property type="entry name" value="DUF4123"/>
</dbReference>
<evidence type="ECO:0000259" key="1">
    <source>
        <dbReference type="Pfam" id="PF13503"/>
    </source>
</evidence>
<dbReference type="EMBL" id="AP009385">
    <property type="protein sequence ID" value="BAG43970.1"/>
    <property type="molecule type" value="Genomic_DNA"/>
</dbReference>
<dbReference type="eggNOG" id="ENOG5033IGC">
    <property type="taxonomic scope" value="Bacteria"/>
</dbReference>
<gene>
    <name evidence="2" type="ordered locus">BMULJ_02061</name>
</gene>
<keyword evidence="3" id="KW-1185">Reference proteome</keyword>
<dbReference type="RefSeq" id="WP_012213105.1">
    <property type="nucleotide sequence ID" value="NC_010084.1"/>
</dbReference>
<name>A0A0H3KFU5_BURM1</name>
<dbReference type="Proteomes" id="UP000008815">
    <property type="component" value="Chromosome 1"/>
</dbReference>
<evidence type="ECO:0000313" key="2">
    <source>
        <dbReference type="EMBL" id="BAG43970.1"/>
    </source>
</evidence>
<protein>
    <recommendedName>
        <fullName evidence="1">DUF4123 domain-containing protein</fullName>
    </recommendedName>
</protein>
<proteinExistence type="predicted"/>
<accession>A0A0H3KFU5</accession>